<dbReference type="Gene3D" id="2.60.120.430">
    <property type="entry name" value="Galactose-binding lectin"/>
    <property type="match status" value="1"/>
</dbReference>
<name>A0A1S8TH88_9CLOT</name>
<keyword evidence="1" id="KW-1133">Transmembrane helix</keyword>
<dbReference type="AlphaFoldDB" id="A0A1S8TH88"/>
<dbReference type="OrthoDB" id="2034530at2"/>
<evidence type="ECO:0000256" key="1">
    <source>
        <dbReference type="SAM" id="Phobius"/>
    </source>
</evidence>
<keyword evidence="1" id="KW-0472">Membrane</keyword>
<dbReference type="EMBL" id="LZZM01000154">
    <property type="protein sequence ID" value="OOM77167.1"/>
    <property type="molecule type" value="Genomic_DNA"/>
</dbReference>
<evidence type="ECO:0000313" key="3">
    <source>
        <dbReference type="Proteomes" id="UP000190890"/>
    </source>
</evidence>
<protein>
    <submittedName>
        <fullName evidence="2">Uncharacterized protein</fullName>
    </submittedName>
</protein>
<gene>
    <name evidence="2" type="ORF">CLPUN_24820</name>
</gene>
<evidence type="ECO:0000313" key="2">
    <source>
        <dbReference type="EMBL" id="OOM77167.1"/>
    </source>
</evidence>
<organism evidence="2 3">
    <name type="scientific">Clostridium puniceum</name>
    <dbReference type="NCBI Taxonomy" id="29367"/>
    <lineage>
        <taxon>Bacteria</taxon>
        <taxon>Bacillati</taxon>
        <taxon>Bacillota</taxon>
        <taxon>Clostridia</taxon>
        <taxon>Eubacteriales</taxon>
        <taxon>Clostridiaceae</taxon>
        <taxon>Clostridium</taxon>
    </lineage>
</organism>
<sequence>MNCAKINKEIIMLICIMVISFINSTYVYGLSDLEFTEFAPINMEKTANGAIVEVNSNETYGYELDVNMSTKGLNEGYYTAYLYEDKSSDWSNYEAMSFHVSNNSDNPIRINMNIKKGEDKVFSPSNDNIILIQKNNSEIIEKVKPSYGTVELPERFEGIIYIPFNSFREENGSFLDGTNKISSWGIIATLAENEERNFKLSRFNLINKGSKLETYFDSNSFIKGKSIVQIPIVGESISDYKIEGSNRNIQFKLDNDIDGITISENGRLTVTPDVVPQKIEISAVLDNSISEKIQIQLVTSWTLSAQEVDGTSKSIAKPDQIKEIINSNEKNILTNNVLINTRIVIVFISIIFGGLYWSWNRKNKDKLL</sequence>
<reference evidence="2 3" key="1">
    <citation type="submission" date="2016-05" db="EMBL/GenBank/DDBJ databases">
        <title>Microbial solvent formation.</title>
        <authorList>
            <person name="Poehlein A."/>
            <person name="Montoya Solano J.D."/>
            <person name="Flitsch S."/>
            <person name="Krabben P."/>
            <person name="Duerre P."/>
            <person name="Daniel R."/>
        </authorList>
    </citation>
    <scope>NUCLEOTIDE SEQUENCE [LARGE SCALE GENOMIC DNA]</scope>
    <source>
        <strain evidence="2 3">DSM 2619</strain>
    </source>
</reference>
<keyword evidence="1" id="KW-0812">Transmembrane</keyword>
<dbReference type="Proteomes" id="UP000190890">
    <property type="component" value="Unassembled WGS sequence"/>
</dbReference>
<keyword evidence="3" id="KW-1185">Reference proteome</keyword>
<feature type="transmembrane region" description="Helical" evidence="1">
    <location>
        <begin position="337"/>
        <end position="359"/>
    </location>
</feature>
<dbReference type="RefSeq" id="WP_077847606.1">
    <property type="nucleotide sequence ID" value="NZ_LZZM01000154.1"/>
</dbReference>
<comment type="caution">
    <text evidence="2">The sequence shown here is derived from an EMBL/GenBank/DDBJ whole genome shotgun (WGS) entry which is preliminary data.</text>
</comment>
<accession>A0A1S8TH88</accession>
<dbReference type="STRING" id="29367.CLPUN_24820"/>
<proteinExistence type="predicted"/>
<feature type="transmembrane region" description="Helical" evidence="1">
    <location>
        <begin position="12"/>
        <end position="31"/>
    </location>
</feature>